<keyword evidence="3" id="KW-1185">Reference proteome</keyword>
<dbReference type="RefSeq" id="WP_336403910.1">
    <property type="nucleotide sequence ID" value="NZ_JBAPLU010000007.1"/>
</dbReference>
<proteinExistence type="predicted"/>
<sequence>MTTYTLVRPGRRGAEKGVQPVVAGGEGDKDATGGLQVATLAPGRWRERATAVVDGVEHVLTRRTQAAAAA</sequence>
<protein>
    <submittedName>
        <fullName evidence="2">Uncharacterized protein</fullName>
    </submittedName>
</protein>
<evidence type="ECO:0000256" key="1">
    <source>
        <dbReference type="SAM" id="MobiDB-lite"/>
    </source>
</evidence>
<feature type="region of interest" description="Disordered" evidence="1">
    <location>
        <begin position="1"/>
        <end position="30"/>
    </location>
</feature>
<name>A0ABU8DUQ8_9ACTN</name>
<comment type="caution">
    <text evidence="2">The sequence shown here is derived from an EMBL/GenBank/DDBJ whole genome shotgun (WGS) entry which is preliminary data.</text>
</comment>
<evidence type="ECO:0000313" key="2">
    <source>
        <dbReference type="EMBL" id="MEI4271774.1"/>
    </source>
</evidence>
<organism evidence="2 3">
    <name type="scientific">Klenkia sesuvii</name>
    <dbReference type="NCBI Taxonomy" id="3103137"/>
    <lineage>
        <taxon>Bacteria</taxon>
        <taxon>Bacillati</taxon>
        <taxon>Actinomycetota</taxon>
        <taxon>Actinomycetes</taxon>
        <taxon>Geodermatophilales</taxon>
        <taxon>Geodermatophilaceae</taxon>
        <taxon>Klenkia</taxon>
    </lineage>
</organism>
<evidence type="ECO:0000313" key="3">
    <source>
        <dbReference type="Proteomes" id="UP001361570"/>
    </source>
</evidence>
<dbReference type="Proteomes" id="UP001361570">
    <property type="component" value="Unassembled WGS sequence"/>
</dbReference>
<accession>A0ABU8DUQ8</accession>
<reference evidence="2 3" key="1">
    <citation type="submission" date="2024-03" db="EMBL/GenBank/DDBJ databases">
        <title>Draft genome sequence of Klenkia sp. LSe6-5.</title>
        <authorList>
            <person name="Duangmal K."/>
            <person name="Chantavorakit T."/>
        </authorList>
    </citation>
    <scope>NUCLEOTIDE SEQUENCE [LARGE SCALE GENOMIC DNA]</scope>
    <source>
        <strain evidence="2 3">LSe6-5</strain>
    </source>
</reference>
<dbReference type="EMBL" id="JBAPLU010000007">
    <property type="protein sequence ID" value="MEI4271774.1"/>
    <property type="molecule type" value="Genomic_DNA"/>
</dbReference>
<gene>
    <name evidence="2" type="ORF">TEK04_08560</name>
</gene>